<dbReference type="RefSeq" id="XP_026619792.1">
    <property type="nucleotide sequence ID" value="XM_026775074.1"/>
</dbReference>
<name>A0A3F3PIJ4_9EURO</name>
<accession>A0A3F3PIJ4</accession>
<evidence type="ECO:0000256" key="1">
    <source>
        <dbReference type="ARBA" id="ARBA00005725"/>
    </source>
</evidence>
<dbReference type="Gene3D" id="3.40.50.720">
    <property type="entry name" value="NAD(P)-binding Rossmann-like Domain"/>
    <property type="match status" value="1"/>
</dbReference>
<gene>
    <name evidence="4" type="ORF">BDQ94DRAFT_186166</name>
</gene>
<dbReference type="SUPFAM" id="SSF51735">
    <property type="entry name" value="NAD(P)-binding Rossmann-fold domains"/>
    <property type="match status" value="1"/>
</dbReference>
<keyword evidence="2" id="KW-0521">NADP</keyword>
<evidence type="ECO:0000256" key="3">
    <source>
        <dbReference type="ARBA" id="ARBA00023002"/>
    </source>
</evidence>
<reference evidence="4 5" key="1">
    <citation type="submission" date="2018-07" db="EMBL/GenBank/DDBJ databases">
        <title>The genomes of Aspergillus section Nigri reveals drivers in fungal speciation.</title>
        <authorList>
            <consortium name="DOE Joint Genome Institute"/>
            <person name="Vesth T.C."/>
            <person name="Nybo J."/>
            <person name="Theobald S."/>
            <person name="Brandl J."/>
            <person name="Frisvad J.C."/>
            <person name="Nielsen K.F."/>
            <person name="Lyhne E.K."/>
            <person name="Kogle M.E."/>
            <person name="Kuo A."/>
            <person name="Riley R."/>
            <person name="Clum A."/>
            <person name="Nolan M."/>
            <person name="Lipzen A."/>
            <person name="Salamov A."/>
            <person name="Henrissat B."/>
            <person name="Wiebenga A."/>
            <person name="De vries R.P."/>
            <person name="Grigoriev I.V."/>
            <person name="Mortensen U.H."/>
            <person name="Andersen M.R."/>
            <person name="Baker S.E."/>
        </authorList>
    </citation>
    <scope>NUCLEOTIDE SEQUENCE [LARGE SCALE GENOMIC DNA]</scope>
    <source>
        <strain evidence="4 5">CBS 139.54b</strain>
    </source>
</reference>
<dbReference type="InterPro" id="IPR036291">
    <property type="entry name" value="NAD(P)-bd_dom_sf"/>
</dbReference>
<keyword evidence="5" id="KW-1185">Reference proteome</keyword>
<evidence type="ECO:0000256" key="2">
    <source>
        <dbReference type="ARBA" id="ARBA00022857"/>
    </source>
</evidence>
<dbReference type="Proteomes" id="UP000253729">
    <property type="component" value="Unassembled WGS sequence"/>
</dbReference>
<dbReference type="EMBL" id="KZ852118">
    <property type="protein sequence ID" value="RDH26770.1"/>
    <property type="molecule type" value="Genomic_DNA"/>
</dbReference>
<dbReference type="InterPro" id="IPR051609">
    <property type="entry name" value="NmrA/Isoflavone_reductase-like"/>
</dbReference>
<organism evidence="4 5">
    <name type="scientific">Aspergillus welwitschiae</name>
    <dbReference type="NCBI Taxonomy" id="1341132"/>
    <lineage>
        <taxon>Eukaryota</taxon>
        <taxon>Fungi</taxon>
        <taxon>Dikarya</taxon>
        <taxon>Ascomycota</taxon>
        <taxon>Pezizomycotina</taxon>
        <taxon>Eurotiomycetes</taxon>
        <taxon>Eurotiomycetidae</taxon>
        <taxon>Eurotiales</taxon>
        <taxon>Aspergillaceae</taxon>
        <taxon>Aspergillus</taxon>
        <taxon>Aspergillus subgen. Circumdati</taxon>
    </lineage>
</organism>
<dbReference type="GeneID" id="38143430"/>
<dbReference type="AlphaFoldDB" id="A0A3F3PIJ4"/>
<evidence type="ECO:0000313" key="5">
    <source>
        <dbReference type="Proteomes" id="UP000253729"/>
    </source>
</evidence>
<sequence length="296" mass="32684">MARVAVAGGTGGLGQRIVEAICTKQKHVIFLLSRANQIDTVISTIGILSEDAHVAQLNLIDGAARSGTVTRFAPSEFGWDYVEAENQGYPLLLPGMDTYKSSSYKVEAVKKLKETHLGFTRFIVGFLLDYYGHPRETVCVTPLAVVVDVEHGKAAIPGTGDDPVTLTHSLDIARFVTASLDFPDWPERSWIIGDTVTWNQMLRWAEEFCGQKFDIHHDSEVDLKNAVITELPGNDAALAVVPKPLLDAIRANWSIGFIKGHFNLPSQSASMETLNDKLPHMKPIEAKEFLRRCWGK</sequence>
<comment type="similarity">
    <text evidence="1">Belongs to the NmrA-type oxidoreductase family. Isoflavone reductase subfamily.</text>
</comment>
<protein>
    <submittedName>
        <fullName evidence="4">NAD(P)-binding protein</fullName>
    </submittedName>
</protein>
<dbReference type="PANTHER" id="PTHR47706:SF4">
    <property type="entry name" value="NMRA-LIKE DOMAIN-CONTAINING PROTEIN"/>
    <property type="match status" value="1"/>
</dbReference>
<keyword evidence="3" id="KW-0560">Oxidoreductase</keyword>
<proteinExistence type="inferred from homology"/>
<evidence type="ECO:0000313" key="4">
    <source>
        <dbReference type="EMBL" id="RDH26770.1"/>
    </source>
</evidence>
<dbReference type="PANTHER" id="PTHR47706">
    <property type="entry name" value="NMRA-LIKE FAMILY PROTEIN"/>
    <property type="match status" value="1"/>
</dbReference>
<dbReference type="GO" id="GO:0016491">
    <property type="term" value="F:oxidoreductase activity"/>
    <property type="evidence" value="ECO:0007669"/>
    <property type="project" value="UniProtKB-KW"/>
</dbReference>